<evidence type="ECO:0000256" key="5">
    <source>
        <dbReference type="ARBA" id="ARBA00022692"/>
    </source>
</evidence>
<accession>A0A1L9QME0</accession>
<dbReference type="PANTHER" id="PTHR30614:SF37">
    <property type="entry name" value="AMINO-ACID ABC TRANSPORTER PERMEASE PROTEIN YHDX-RELATED"/>
    <property type="match status" value="1"/>
</dbReference>
<keyword evidence="6" id="KW-0029">Amino-acid transport</keyword>
<dbReference type="Proteomes" id="UP000183940">
    <property type="component" value="Unassembled WGS sequence"/>
</dbReference>
<evidence type="ECO:0000256" key="2">
    <source>
        <dbReference type="ARBA" id="ARBA00010072"/>
    </source>
</evidence>
<sequence length="389" mass="42969">MTSANEHTIPLWRDDRFWRVALQVLAIAIVISVISLLTYNVSNNLQRAGIEFGFDFLDTQASFAIGESIIPYDPARDSYGRVLLAGLVNTLRIIISGIILTTLVGIAVGVASFSNNWLLRKGSEVYVELIRNVPLLLQLFFWYRAVFSKLPRPTDRIEVMGLAFLSNRGVFLPWPKMGWSLAIWCSVLIGLAIAAVVLWKIRIKSMVERGSSGKPQLTALWIIGMVALLIITVAFGWEKPTEIELGQITGGLRLTGEFAALLTGLVLYTAAFIAEIVRAGIQAVAKGQWEAARALGLQSGLMMRLVVFPQALRVIIPPLSSQYMNLAKNSSLGAAIAYAEIYNVANTTYNQSGRPVEVMLIIMVTYLLMNLIISLGMNQINRVVQLQER</sequence>
<dbReference type="EMBL" id="MLAW01000044">
    <property type="protein sequence ID" value="OJJ21966.1"/>
    <property type="molecule type" value="Genomic_DNA"/>
</dbReference>
<dbReference type="AlphaFoldDB" id="A0A1L9QME0"/>
<organism evidence="11 12">
    <name type="scientific">Roseofilum reptotaenium AO1-A</name>
    <dbReference type="NCBI Taxonomy" id="1925591"/>
    <lineage>
        <taxon>Bacteria</taxon>
        <taxon>Bacillati</taxon>
        <taxon>Cyanobacteriota</taxon>
        <taxon>Cyanophyceae</taxon>
        <taxon>Desertifilales</taxon>
        <taxon>Desertifilaceae</taxon>
        <taxon>Roseofilum</taxon>
    </lineage>
</organism>
<dbReference type="InterPro" id="IPR000515">
    <property type="entry name" value="MetI-like"/>
</dbReference>
<comment type="subcellular location">
    <subcellularLocation>
        <location evidence="1 9">Cell membrane</location>
        <topology evidence="1 9">Multi-pass membrane protein</topology>
    </subcellularLocation>
</comment>
<keyword evidence="7 9" id="KW-1133">Transmembrane helix</keyword>
<dbReference type="GO" id="GO:0022857">
    <property type="term" value="F:transmembrane transporter activity"/>
    <property type="evidence" value="ECO:0007669"/>
    <property type="project" value="InterPro"/>
</dbReference>
<comment type="similarity">
    <text evidence="2">Belongs to the binding-protein-dependent transport system permease family. HisMQ subfamily.</text>
</comment>
<dbReference type="InterPro" id="IPR010065">
    <property type="entry name" value="AA_ABC_transptr_permease_3TM"/>
</dbReference>
<evidence type="ECO:0000256" key="4">
    <source>
        <dbReference type="ARBA" id="ARBA00022475"/>
    </source>
</evidence>
<reference evidence="11" key="1">
    <citation type="submission" date="2016-10" db="EMBL/GenBank/DDBJ databases">
        <title>CRISPR-Cas defence system in Roseofilum reptotaenium: evidence of a bacteriophage-cyanobacterium arms race in the coral black band disease.</title>
        <authorList>
            <person name="Buerger P."/>
            <person name="Wood-Charlson E.M."/>
            <person name="Weynberg K.D."/>
            <person name="Willis B."/>
            <person name="Van Oppen M.J."/>
        </authorList>
    </citation>
    <scope>NUCLEOTIDE SEQUENCE [LARGE SCALE GENOMIC DNA]</scope>
    <source>
        <strain evidence="11">AO1-A</strain>
    </source>
</reference>
<dbReference type="SUPFAM" id="SSF161098">
    <property type="entry name" value="MetI-like"/>
    <property type="match status" value="2"/>
</dbReference>
<dbReference type="Pfam" id="PF00528">
    <property type="entry name" value="BPD_transp_1"/>
    <property type="match status" value="1"/>
</dbReference>
<feature type="transmembrane region" description="Helical" evidence="9">
    <location>
        <begin position="301"/>
        <end position="320"/>
    </location>
</feature>
<feature type="transmembrane region" description="Helical" evidence="9">
    <location>
        <begin position="20"/>
        <end position="39"/>
    </location>
</feature>
<evidence type="ECO:0000256" key="9">
    <source>
        <dbReference type="RuleBase" id="RU363032"/>
    </source>
</evidence>
<dbReference type="InterPro" id="IPR043429">
    <property type="entry name" value="ArtM/GltK/GlnP/TcyL/YhdX-like"/>
</dbReference>
<keyword evidence="5 9" id="KW-0812">Transmembrane</keyword>
<dbReference type="InterPro" id="IPR035906">
    <property type="entry name" value="MetI-like_sf"/>
</dbReference>
<evidence type="ECO:0000256" key="8">
    <source>
        <dbReference type="ARBA" id="ARBA00023136"/>
    </source>
</evidence>
<name>A0A1L9QME0_9CYAN</name>
<keyword evidence="4" id="KW-1003">Cell membrane</keyword>
<feature type="transmembrane region" description="Helical" evidence="9">
    <location>
        <begin position="358"/>
        <end position="377"/>
    </location>
</feature>
<proteinExistence type="inferred from homology"/>
<evidence type="ECO:0000256" key="1">
    <source>
        <dbReference type="ARBA" id="ARBA00004651"/>
    </source>
</evidence>
<protein>
    <submittedName>
        <fullName evidence="11">Amino acid ABC transporter permease</fullName>
    </submittedName>
</protein>
<evidence type="ECO:0000313" key="12">
    <source>
        <dbReference type="Proteomes" id="UP000183940"/>
    </source>
</evidence>
<evidence type="ECO:0000259" key="10">
    <source>
        <dbReference type="PROSITE" id="PS50928"/>
    </source>
</evidence>
<gene>
    <name evidence="11" type="ORF">BI308_19990</name>
</gene>
<keyword evidence="8 9" id="KW-0472">Membrane</keyword>
<dbReference type="Gene3D" id="1.10.3720.10">
    <property type="entry name" value="MetI-like"/>
    <property type="match status" value="1"/>
</dbReference>
<dbReference type="NCBIfam" id="TIGR01726">
    <property type="entry name" value="HEQRo_perm_3TM"/>
    <property type="match status" value="1"/>
</dbReference>
<dbReference type="PANTHER" id="PTHR30614">
    <property type="entry name" value="MEMBRANE COMPONENT OF AMINO ACID ABC TRANSPORTER"/>
    <property type="match status" value="1"/>
</dbReference>
<feature type="transmembrane region" description="Helical" evidence="9">
    <location>
        <begin position="93"/>
        <end position="113"/>
    </location>
</feature>
<evidence type="ECO:0000256" key="7">
    <source>
        <dbReference type="ARBA" id="ARBA00022989"/>
    </source>
</evidence>
<keyword evidence="12" id="KW-1185">Reference proteome</keyword>
<evidence type="ECO:0000313" key="11">
    <source>
        <dbReference type="EMBL" id="OJJ21966.1"/>
    </source>
</evidence>
<dbReference type="STRING" id="1925591.BI308_19990"/>
<feature type="domain" description="ABC transmembrane type-1" evidence="10">
    <location>
        <begin position="87"/>
        <end position="373"/>
    </location>
</feature>
<dbReference type="GO" id="GO:0006865">
    <property type="term" value="P:amino acid transport"/>
    <property type="evidence" value="ECO:0007669"/>
    <property type="project" value="UniProtKB-KW"/>
</dbReference>
<evidence type="ECO:0000256" key="6">
    <source>
        <dbReference type="ARBA" id="ARBA00022970"/>
    </source>
</evidence>
<feature type="transmembrane region" description="Helical" evidence="9">
    <location>
        <begin position="219"/>
        <end position="238"/>
    </location>
</feature>
<keyword evidence="3 9" id="KW-0813">Transport</keyword>
<dbReference type="GO" id="GO:0043190">
    <property type="term" value="C:ATP-binding cassette (ABC) transporter complex"/>
    <property type="evidence" value="ECO:0007669"/>
    <property type="project" value="InterPro"/>
</dbReference>
<feature type="transmembrane region" description="Helical" evidence="9">
    <location>
        <begin position="258"/>
        <end position="281"/>
    </location>
</feature>
<dbReference type="CDD" id="cd06261">
    <property type="entry name" value="TM_PBP2"/>
    <property type="match status" value="1"/>
</dbReference>
<feature type="transmembrane region" description="Helical" evidence="9">
    <location>
        <begin position="177"/>
        <end position="199"/>
    </location>
</feature>
<dbReference type="PROSITE" id="PS50928">
    <property type="entry name" value="ABC_TM1"/>
    <property type="match status" value="1"/>
</dbReference>
<comment type="caution">
    <text evidence="11">The sequence shown here is derived from an EMBL/GenBank/DDBJ whole genome shotgun (WGS) entry which is preliminary data.</text>
</comment>
<evidence type="ECO:0000256" key="3">
    <source>
        <dbReference type="ARBA" id="ARBA00022448"/>
    </source>
</evidence>